<dbReference type="RefSeq" id="WP_126783171.1">
    <property type="nucleotide sequence ID" value="NZ_PIQC01000010.1"/>
</dbReference>
<dbReference type="InterPro" id="IPR052707">
    <property type="entry name" value="OsmC_Ohr_Peroxiredoxin"/>
</dbReference>
<dbReference type="OrthoDB" id="9807532at2"/>
<evidence type="ECO:0000313" key="2">
    <source>
        <dbReference type="EMBL" id="RUO64756.1"/>
    </source>
</evidence>
<name>A0A432YT52_9GAMM</name>
<dbReference type="Pfam" id="PF02566">
    <property type="entry name" value="OsmC"/>
    <property type="match status" value="1"/>
</dbReference>
<dbReference type="InterPro" id="IPR036102">
    <property type="entry name" value="OsmC/Ohrsf"/>
</dbReference>
<dbReference type="EMBL" id="PIQC01000010">
    <property type="protein sequence ID" value="RUO64756.1"/>
    <property type="molecule type" value="Genomic_DNA"/>
</dbReference>
<evidence type="ECO:0000256" key="1">
    <source>
        <dbReference type="SAM" id="MobiDB-lite"/>
    </source>
</evidence>
<dbReference type="InterPro" id="IPR019904">
    <property type="entry name" value="Peroxiredoxin_OsmC"/>
</dbReference>
<protein>
    <submittedName>
        <fullName evidence="2">OsmC family peroxiredoxin</fullName>
    </submittedName>
</protein>
<evidence type="ECO:0000313" key="3">
    <source>
        <dbReference type="Proteomes" id="UP000288058"/>
    </source>
</evidence>
<gene>
    <name evidence="2" type="ORF">CWI78_12715</name>
</gene>
<reference evidence="3" key="1">
    <citation type="journal article" date="2018" name="Front. Microbiol.">
        <title>Genome-Based Analysis Reveals the Taxonomy and Diversity of the Family Idiomarinaceae.</title>
        <authorList>
            <person name="Liu Y."/>
            <person name="Lai Q."/>
            <person name="Shao Z."/>
        </authorList>
    </citation>
    <scope>NUCLEOTIDE SEQUENCE [LARGE SCALE GENOMIC DNA]</scope>
    <source>
        <strain evidence="3">R22</strain>
    </source>
</reference>
<dbReference type="InterPro" id="IPR003718">
    <property type="entry name" value="OsmC/Ohr_fam"/>
</dbReference>
<keyword evidence="3" id="KW-1185">Reference proteome</keyword>
<dbReference type="PANTHER" id="PTHR42830:SF1">
    <property type="entry name" value="OSMOTICALLY INDUCIBLE FAMILY PROTEIN"/>
    <property type="match status" value="1"/>
</dbReference>
<sequence length="140" mass="14856">MKRSANAQWKGSIKEGSGVVSTKSGVLDSTQYSFKSRFEDGKGTNPEELLGAAHAGCYAMAFSLMLGESGYEPDSIDAKADVSLEEDGDGFSIAKIHLTVKASIPDIDEDKFQKLAEKAKEGCPVSKVLNADISMDASLS</sequence>
<dbReference type="PANTHER" id="PTHR42830">
    <property type="entry name" value="OSMOTICALLY INDUCIBLE FAMILY PROTEIN"/>
    <property type="match status" value="1"/>
</dbReference>
<dbReference type="SUPFAM" id="SSF82784">
    <property type="entry name" value="OsmC-like"/>
    <property type="match status" value="1"/>
</dbReference>
<dbReference type="GO" id="GO:0006979">
    <property type="term" value="P:response to oxidative stress"/>
    <property type="evidence" value="ECO:0007669"/>
    <property type="project" value="InterPro"/>
</dbReference>
<accession>A0A432YT52</accession>
<feature type="region of interest" description="Disordered" evidence="1">
    <location>
        <begin position="1"/>
        <end position="23"/>
    </location>
</feature>
<dbReference type="Proteomes" id="UP000288058">
    <property type="component" value="Unassembled WGS sequence"/>
</dbReference>
<dbReference type="Gene3D" id="3.30.300.20">
    <property type="match status" value="1"/>
</dbReference>
<proteinExistence type="predicted"/>
<dbReference type="GO" id="GO:0004601">
    <property type="term" value="F:peroxidase activity"/>
    <property type="evidence" value="ECO:0007669"/>
    <property type="project" value="InterPro"/>
</dbReference>
<dbReference type="AlphaFoldDB" id="A0A432YT52"/>
<dbReference type="InterPro" id="IPR015946">
    <property type="entry name" value="KH_dom-like_a/b"/>
</dbReference>
<organism evidence="2 3">
    <name type="scientific">Idiomarina ramblicola</name>
    <dbReference type="NCBI Taxonomy" id="263724"/>
    <lineage>
        <taxon>Bacteria</taxon>
        <taxon>Pseudomonadati</taxon>
        <taxon>Pseudomonadota</taxon>
        <taxon>Gammaproteobacteria</taxon>
        <taxon>Alteromonadales</taxon>
        <taxon>Idiomarinaceae</taxon>
        <taxon>Idiomarina</taxon>
    </lineage>
</organism>
<comment type="caution">
    <text evidence="2">The sequence shown here is derived from an EMBL/GenBank/DDBJ whole genome shotgun (WGS) entry which is preliminary data.</text>
</comment>
<dbReference type="NCBIfam" id="TIGR03562">
    <property type="entry name" value="osmo_induc_OsmC"/>
    <property type="match status" value="1"/>
</dbReference>